<comment type="cofactor">
    <cofactor evidence="1">
        <name>pyridoxal 5'-phosphate</name>
        <dbReference type="ChEBI" id="CHEBI:597326"/>
    </cofactor>
</comment>
<dbReference type="Gene3D" id="3.40.640.10">
    <property type="entry name" value="Type I PLP-dependent aspartate aminotransferase-like (Major domain)"/>
    <property type="match status" value="1"/>
</dbReference>
<comment type="catalytic activity">
    <reaction evidence="6">
        <text>6-carboxyhexanoyl-[ACP] + L-alanine + H(+) = (8S)-8-amino-7-oxononanoate + holo-[ACP] + CO2</text>
        <dbReference type="Rhea" id="RHEA:42288"/>
        <dbReference type="Rhea" id="RHEA-COMP:9685"/>
        <dbReference type="Rhea" id="RHEA-COMP:9955"/>
        <dbReference type="ChEBI" id="CHEBI:15378"/>
        <dbReference type="ChEBI" id="CHEBI:16526"/>
        <dbReference type="ChEBI" id="CHEBI:57972"/>
        <dbReference type="ChEBI" id="CHEBI:64479"/>
        <dbReference type="ChEBI" id="CHEBI:78846"/>
        <dbReference type="ChEBI" id="CHEBI:149468"/>
        <dbReference type="EC" id="2.3.1.47"/>
    </reaction>
</comment>
<dbReference type="GO" id="GO:0003870">
    <property type="term" value="F:5-aminolevulinate synthase activity"/>
    <property type="evidence" value="ECO:0007669"/>
    <property type="project" value="InterPro"/>
</dbReference>
<evidence type="ECO:0000256" key="6">
    <source>
        <dbReference type="ARBA" id="ARBA00047715"/>
    </source>
</evidence>
<dbReference type="SUPFAM" id="SSF53383">
    <property type="entry name" value="PLP-dependent transferases"/>
    <property type="match status" value="1"/>
</dbReference>
<dbReference type="EC" id="2.3.1.47" evidence="3"/>
<dbReference type="GO" id="GO:0030170">
    <property type="term" value="F:pyridoxal phosphate binding"/>
    <property type="evidence" value="ECO:0007669"/>
    <property type="project" value="InterPro"/>
</dbReference>
<organism evidence="8 9">
    <name type="scientific">Actinokineospora terrae</name>
    <dbReference type="NCBI Taxonomy" id="155974"/>
    <lineage>
        <taxon>Bacteria</taxon>
        <taxon>Bacillati</taxon>
        <taxon>Actinomycetota</taxon>
        <taxon>Actinomycetes</taxon>
        <taxon>Pseudonocardiales</taxon>
        <taxon>Pseudonocardiaceae</taxon>
        <taxon>Actinokineospora</taxon>
    </lineage>
</organism>
<evidence type="ECO:0000313" key="8">
    <source>
        <dbReference type="EMBL" id="SES42958.1"/>
    </source>
</evidence>
<evidence type="ECO:0000313" key="9">
    <source>
        <dbReference type="Proteomes" id="UP000199051"/>
    </source>
</evidence>
<dbReference type="STRING" id="155974.SAMN04487818_113209"/>
<dbReference type="EMBL" id="FOGI01000013">
    <property type="protein sequence ID" value="SES42958.1"/>
    <property type="molecule type" value="Genomic_DNA"/>
</dbReference>
<dbReference type="InterPro" id="IPR015422">
    <property type="entry name" value="PyrdxlP-dep_Trfase_small"/>
</dbReference>
<dbReference type="PANTHER" id="PTHR13693:SF102">
    <property type="entry name" value="2-AMINO-3-KETOBUTYRATE COENZYME A LIGASE, MITOCHONDRIAL"/>
    <property type="match status" value="1"/>
</dbReference>
<dbReference type="GO" id="GO:0006783">
    <property type="term" value="P:heme biosynthetic process"/>
    <property type="evidence" value="ECO:0007669"/>
    <property type="project" value="TreeGrafter"/>
</dbReference>
<dbReference type="InterPro" id="IPR015424">
    <property type="entry name" value="PyrdxlP-dep_Trfase"/>
</dbReference>
<comment type="similarity">
    <text evidence="2">Belongs to the class-II pyridoxal-phosphate-dependent aminotransferase family.</text>
</comment>
<dbReference type="NCBIfam" id="TIGR01821">
    <property type="entry name" value="5aminolev_synth"/>
    <property type="match status" value="1"/>
</dbReference>
<dbReference type="InterPro" id="IPR010961">
    <property type="entry name" value="4pyrrol_synth_NH2levulA_synth"/>
</dbReference>
<accession>A0A1H9X9T0</accession>
<evidence type="ECO:0000256" key="4">
    <source>
        <dbReference type="ARBA" id="ARBA00022679"/>
    </source>
</evidence>
<dbReference type="InterPro" id="IPR004839">
    <property type="entry name" value="Aminotransferase_I/II_large"/>
</dbReference>
<gene>
    <name evidence="8" type="ORF">SAMN04487818_113209</name>
</gene>
<keyword evidence="4" id="KW-0808">Transferase</keyword>
<proteinExistence type="inferred from homology"/>
<evidence type="ECO:0000256" key="5">
    <source>
        <dbReference type="ARBA" id="ARBA00023315"/>
    </source>
</evidence>
<evidence type="ECO:0000256" key="1">
    <source>
        <dbReference type="ARBA" id="ARBA00001933"/>
    </source>
</evidence>
<name>A0A1H9X9T0_9PSEU</name>
<evidence type="ECO:0000256" key="2">
    <source>
        <dbReference type="ARBA" id="ARBA00008392"/>
    </source>
</evidence>
<keyword evidence="9" id="KW-1185">Reference proteome</keyword>
<dbReference type="PANTHER" id="PTHR13693">
    <property type="entry name" value="CLASS II AMINOTRANSFERASE/8-AMINO-7-OXONONANOATE SYNTHASE"/>
    <property type="match status" value="1"/>
</dbReference>
<keyword evidence="5" id="KW-0012">Acyltransferase</keyword>
<dbReference type="GO" id="GO:0008710">
    <property type="term" value="F:8-amino-7-oxononanoate synthase activity"/>
    <property type="evidence" value="ECO:0007669"/>
    <property type="project" value="UniProtKB-EC"/>
</dbReference>
<dbReference type="CDD" id="cd06454">
    <property type="entry name" value="KBL_like"/>
    <property type="match status" value="1"/>
</dbReference>
<protein>
    <recommendedName>
        <fullName evidence="3">8-amino-7-oxononanoate synthase</fullName>
        <ecNumber evidence="3">2.3.1.47</ecNumber>
    </recommendedName>
</protein>
<feature type="domain" description="Aminotransferase class I/classII large" evidence="7">
    <location>
        <begin position="47"/>
        <end position="391"/>
    </location>
</feature>
<evidence type="ECO:0000256" key="3">
    <source>
        <dbReference type="ARBA" id="ARBA00013187"/>
    </source>
</evidence>
<dbReference type="InterPro" id="IPR015421">
    <property type="entry name" value="PyrdxlP-dep_Trfase_major"/>
</dbReference>
<dbReference type="Gene3D" id="3.90.1150.10">
    <property type="entry name" value="Aspartate Aminotransferase, domain 1"/>
    <property type="match status" value="1"/>
</dbReference>
<dbReference type="AlphaFoldDB" id="A0A1H9X9T0"/>
<dbReference type="RefSeq" id="WP_092785121.1">
    <property type="nucleotide sequence ID" value="NZ_FOGI01000013.1"/>
</dbReference>
<dbReference type="Pfam" id="PF00155">
    <property type="entry name" value="Aminotran_1_2"/>
    <property type="match status" value="1"/>
</dbReference>
<dbReference type="Proteomes" id="UP000199051">
    <property type="component" value="Unassembled WGS sequence"/>
</dbReference>
<reference evidence="9" key="1">
    <citation type="submission" date="2016-10" db="EMBL/GenBank/DDBJ databases">
        <authorList>
            <person name="Varghese N."/>
            <person name="Submissions S."/>
        </authorList>
    </citation>
    <scope>NUCLEOTIDE SEQUENCE [LARGE SCALE GENOMIC DNA]</scope>
    <source>
        <strain evidence="9">DSM 44260</strain>
    </source>
</reference>
<evidence type="ECO:0000259" key="7">
    <source>
        <dbReference type="Pfam" id="PF00155"/>
    </source>
</evidence>
<dbReference type="InterPro" id="IPR050087">
    <property type="entry name" value="AON_synthase_class-II"/>
</dbReference>
<sequence>MVDILGKLADDLEVVRAQGRYREYLNLERRADLAPGAIAHGEDGPRDLVVWCSNDYLSMSHHPVVLSAVVEAVERVGLGTGGARSISGNSIYHQQLEAELADLYGKPKALLFSTGFNANDSALSALGARLPGLIYFSDELNHASIIRGVRSSGAAKRIFRHNDTEHLRELLAAADRDAPKIIVFESLYSMEGDFAPIEEIIALAEEFGALTYVDEVHAAGSYGATGSGYAEELGLSDRITVFHGGFGKGYGGAGGYLVGPVEIVDTVRSFAVPFVFSTSSPAPVVAGALASVRHLRANADQREVLHARCRQLRETLAELRIPVLSRDSHILPVLVGDPHKNKEVSARLLRDHQIYVQPVNAPTVPAGTERLRVTPTSRHTEDDVVAFAKAIDQVWSSVELPRLPH</sequence>